<keyword evidence="2 3" id="KW-0802">TPR repeat</keyword>
<dbReference type="AlphaFoldDB" id="A0A0B5AME3"/>
<keyword evidence="5" id="KW-1185">Reference proteome</keyword>
<dbReference type="InterPro" id="IPR051012">
    <property type="entry name" value="CellSynth/LPSAsmb/PSIAsmb"/>
</dbReference>
<protein>
    <recommendedName>
        <fullName evidence="6">Tetratricopeptide repeat protein</fullName>
    </recommendedName>
</protein>
<dbReference type="Pfam" id="PF13432">
    <property type="entry name" value="TPR_16"/>
    <property type="match status" value="2"/>
</dbReference>
<accession>A0A0B5AME3</accession>
<organism evidence="4 5">
    <name type="scientific">Jeotgalibacillus malaysiensis</name>
    <dbReference type="NCBI Taxonomy" id="1508404"/>
    <lineage>
        <taxon>Bacteria</taxon>
        <taxon>Bacillati</taxon>
        <taxon>Bacillota</taxon>
        <taxon>Bacilli</taxon>
        <taxon>Bacillales</taxon>
        <taxon>Caryophanaceae</taxon>
        <taxon>Jeotgalibacillus</taxon>
    </lineage>
</organism>
<evidence type="ECO:0000256" key="1">
    <source>
        <dbReference type="ARBA" id="ARBA00022737"/>
    </source>
</evidence>
<dbReference type="Gene3D" id="1.25.40.10">
    <property type="entry name" value="Tetratricopeptide repeat domain"/>
    <property type="match status" value="2"/>
</dbReference>
<dbReference type="Pfam" id="PF14559">
    <property type="entry name" value="TPR_19"/>
    <property type="match status" value="1"/>
</dbReference>
<name>A0A0B5AME3_9BACL</name>
<evidence type="ECO:0000256" key="3">
    <source>
        <dbReference type="PROSITE-ProRule" id="PRU00339"/>
    </source>
</evidence>
<keyword evidence="1" id="KW-0677">Repeat</keyword>
<evidence type="ECO:0000256" key="2">
    <source>
        <dbReference type="ARBA" id="ARBA00022803"/>
    </source>
</evidence>
<dbReference type="KEGG" id="jeo:JMA_19790"/>
<dbReference type="HOGENOM" id="CLU_032389_1_0_9"/>
<dbReference type="SMART" id="SM00028">
    <property type="entry name" value="TPR"/>
    <property type="match status" value="8"/>
</dbReference>
<evidence type="ECO:0000313" key="4">
    <source>
        <dbReference type="EMBL" id="AJD91296.1"/>
    </source>
</evidence>
<feature type="repeat" description="TPR" evidence="3">
    <location>
        <begin position="201"/>
        <end position="234"/>
    </location>
</feature>
<reference evidence="4 5" key="1">
    <citation type="submission" date="2014-08" db="EMBL/GenBank/DDBJ databases">
        <title>Complete genome of a marine bacteria Jeotgalibacillus malaysiensis.</title>
        <authorList>
            <person name="Yaakop A.S."/>
            <person name="Chan K.-G."/>
            <person name="Goh K.M."/>
        </authorList>
    </citation>
    <scope>NUCLEOTIDE SEQUENCE [LARGE SCALE GENOMIC DNA]</scope>
    <source>
        <strain evidence="4 5">D5</strain>
    </source>
</reference>
<dbReference type="Proteomes" id="UP000031449">
    <property type="component" value="Chromosome"/>
</dbReference>
<evidence type="ECO:0008006" key="6">
    <source>
        <dbReference type="Google" id="ProtNLM"/>
    </source>
</evidence>
<gene>
    <name evidence="4" type="ORF">JMA_19790</name>
</gene>
<proteinExistence type="predicted"/>
<sequence length="417" mass="48115">MNQIDQMIDHLHAGSLEEAMQLFQEIKRTATDEEKYDAAEALFGLGFQEKSIELYEDLIELYPEETELIVLKAEAHAELDQIEEAMECLEKITETSEFFSRAMLLSADLYHMQGLHEVSEQKLLKAYETDKSEEVIQFALAEFYIQQGRFLEAIRYYKMLTESEIAGVVISKRLGECYSAGGSFEEALPYYEEALENERDAETLFQYGFTAYQAGHHLTAAEVFEELIELDPEYNSAYKLLAHSYEHEEEISLALEAAEKGVSHDPFNKELFLTAAKLALKSADEAKAETFLREAIAIDPDYLEAALILNKILLRQEKPDECLDIIHTVRESGEDDPQFLWDAAKAFELKEEFSEAAEEYKKAYVVYNDHTDFLQDYGNFLLEEGRQQEALEVYLKLSDRDPANEEWQMNIEHLRQE</sequence>
<dbReference type="InterPro" id="IPR011990">
    <property type="entry name" value="TPR-like_helical_dom_sf"/>
</dbReference>
<dbReference type="OrthoDB" id="2080803at2"/>
<feature type="repeat" description="TPR" evidence="3">
    <location>
        <begin position="371"/>
        <end position="404"/>
    </location>
</feature>
<dbReference type="PROSITE" id="PS50005">
    <property type="entry name" value="TPR"/>
    <property type="match status" value="2"/>
</dbReference>
<dbReference type="SUPFAM" id="SSF48452">
    <property type="entry name" value="TPR-like"/>
    <property type="match status" value="2"/>
</dbReference>
<dbReference type="EMBL" id="CP009416">
    <property type="protein sequence ID" value="AJD91296.1"/>
    <property type="molecule type" value="Genomic_DNA"/>
</dbReference>
<dbReference type="PANTHER" id="PTHR45586:SF15">
    <property type="entry name" value="TPR REPEAT-CONTAINING PROTEIN YPIA"/>
    <property type="match status" value="1"/>
</dbReference>
<dbReference type="STRING" id="1508404.JMA_19790"/>
<dbReference type="BioCyc" id="JESP1508404:G14D9-11234-MONOMER"/>
<dbReference type="InterPro" id="IPR019734">
    <property type="entry name" value="TPR_rpt"/>
</dbReference>
<dbReference type="Pfam" id="PF13181">
    <property type="entry name" value="TPR_8"/>
    <property type="match status" value="1"/>
</dbReference>
<evidence type="ECO:0000313" key="5">
    <source>
        <dbReference type="Proteomes" id="UP000031449"/>
    </source>
</evidence>
<dbReference type="PANTHER" id="PTHR45586">
    <property type="entry name" value="TPR REPEAT-CONTAINING PROTEIN PA4667"/>
    <property type="match status" value="1"/>
</dbReference>